<organism evidence="6 7">
    <name type="scientific">Thiorhodococcus drewsii AZ1</name>
    <dbReference type="NCBI Taxonomy" id="765913"/>
    <lineage>
        <taxon>Bacteria</taxon>
        <taxon>Pseudomonadati</taxon>
        <taxon>Pseudomonadota</taxon>
        <taxon>Gammaproteobacteria</taxon>
        <taxon>Chromatiales</taxon>
        <taxon>Chromatiaceae</taxon>
        <taxon>Thiorhodococcus</taxon>
    </lineage>
</organism>
<dbReference type="Pfam" id="PF02518">
    <property type="entry name" value="HATPase_c"/>
    <property type="match status" value="1"/>
</dbReference>
<evidence type="ECO:0000259" key="5">
    <source>
        <dbReference type="PROSITE" id="PS50109"/>
    </source>
</evidence>
<feature type="transmembrane region" description="Helical" evidence="4">
    <location>
        <begin position="45"/>
        <end position="62"/>
    </location>
</feature>
<proteinExistence type="predicted"/>
<evidence type="ECO:0000256" key="2">
    <source>
        <dbReference type="ARBA" id="ARBA00012438"/>
    </source>
</evidence>
<dbReference type="Pfam" id="PF25323">
    <property type="entry name" value="6TM_PilS"/>
    <property type="match status" value="1"/>
</dbReference>
<dbReference type="Gene3D" id="3.30.565.10">
    <property type="entry name" value="Histidine kinase-like ATPase, C-terminal domain"/>
    <property type="match status" value="1"/>
</dbReference>
<comment type="catalytic activity">
    <reaction evidence="1">
        <text>ATP + protein L-histidine = ADP + protein N-phospho-L-histidine.</text>
        <dbReference type="EC" id="2.7.13.3"/>
    </reaction>
</comment>
<dbReference type="InterPro" id="IPR036097">
    <property type="entry name" value="HisK_dim/P_sf"/>
</dbReference>
<dbReference type="SUPFAM" id="SSF55874">
    <property type="entry name" value="ATPase domain of HSP90 chaperone/DNA topoisomerase II/histidine kinase"/>
    <property type="match status" value="1"/>
</dbReference>
<dbReference type="Pfam" id="PF13188">
    <property type="entry name" value="PAS_8"/>
    <property type="match status" value="1"/>
</dbReference>
<dbReference type="PANTHER" id="PTHR43065:SF52">
    <property type="entry name" value="SENSOR PROTEIN KINASE PILS"/>
    <property type="match status" value="1"/>
</dbReference>
<evidence type="ECO:0000313" key="7">
    <source>
        <dbReference type="Proteomes" id="UP000004200"/>
    </source>
</evidence>
<keyword evidence="4" id="KW-1133">Transmembrane helix</keyword>
<dbReference type="eggNOG" id="COG2205">
    <property type="taxonomic scope" value="Bacteria"/>
</dbReference>
<dbReference type="InterPro" id="IPR003594">
    <property type="entry name" value="HATPase_dom"/>
</dbReference>
<evidence type="ECO:0000256" key="3">
    <source>
        <dbReference type="ARBA" id="ARBA00022553"/>
    </source>
</evidence>
<dbReference type="SUPFAM" id="SSF47384">
    <property type="entry name" value="Homodimeric domain of signal transducing histidine kinase"/>
    <property type="match status" value="1"/>
</dbReference>
<dbReference type="SMART" id="SM00387">
    <property type="entry name" value="HATPase_c"/>
    <property type="match status" value="1"/>
</dbReference>
<dbReference type="STRING" id="765913.ThidrDRAFT_1028"/>
<evidence type="ECO:0000313" key="6">
    <source>
        <dbReference type="EMBL" id="EGV32908.1"/>
    </source>
</evidence>
<dbReference type="Pfam" id="PF00512">
    <property type="entry name" value="HisKA"/>
    <property type="match status" value="1"/>
</dbReference>
<keyword evidence="7" id="KW-1185">Reference proteome</keyword>
<dbReference type="AlphaFoldDB" id="G2DYB6"/>
<gene>
    <name evidence="6" type="ORF">ThidrDRAFT_1028</name>
</gene>
<feature type="transmembrane region" description="Helical" evidence="4">
    <location>
        <begin position="82"/>
        <end position="101"/>
    </location>
</feature>
<dbReference type="CDD" id="cd00082">
    <property type="entry name" value="HisKA"/>
    <property type="match status" value="1"/>
</dbReference>
<dbReference type="PANTHER" id="PTHR43065">
    <property type="entry name" value="SENSOR HISTIDINE KINASE"/>
    <property type="match status" value="1"/>
</dbReference>
<feature type="transmembrane region" description="Helical" evidence="4">
    <location>
        <begin position="187"/>
        <end position="205"/>
    </location>
</feature>
<protein>
    <recommendedName>
        <fullName evidence="2">histidine kinase</fullName>
        <ecNumber evidence="2">2.7.13.3</ecNumber>
    </recommendedName>
</protein>
<sequence>MQTDGLKVDQDQFKIRHMEGEPTPLEADAKRVDTPRPARYPNWAALRWLFLFRLIVLIGLILDFSPRNQGASILQPDPQWAWNILVAYAILVLLSGLGLSVRRPQPASQVQIAVFTDIIVFTLLMHAGGGISSGLGTLLAVAVATGSLLLEGRLSLLFAALASISVITQQLYALLAETGQNISFTHAGLLGLLFFAVALLAHLLYRRVRSAEDLAARRQVDLDDLSKLNEFIIQSINTGILVADGDRRLRLMNQAARELLGVRSFKSGVTLRKLAPELCDWLASQIRSNSLREGALRIGSREIAASVKLLGDSRVNGVILYLRDSEEAAREAQQDKLASLGTLTASIAHNIRNPLSAITHASQLLAEDPDLSSDNLHLTEIIRRNGARIEETVHSVLQLSRRKESQPSPILLNAWLADFVAEFREHHDLDEEALELVSTADPIEIEADPRHVQQIIANLGENALIHGHLEGQPTRLQIRLLPADRQGNASIEIRDAGPGIDAVTAPEIFNPFFTTRTQGTGLGLYIARELAESNGIRLEHHPVNPHGSCFRLTFRPT</sequence>
<dbReference type="InterPro" id="IPR000014">
    <property type="entry name" value="PAS"/>
</dbReference>
<dbReference type="InterPro" id="IPR036890">
    <property type="entry name" value="HATPase_C_sf"/>
</dbReference>
<evidence type="ECO:0000256" key="1">
    <source>
        <dbReference type="ARBA" id="ARBA00000085"/>
    </source>
</evidence>
<keyword evidence="6" id="KW-0418">Kinase</keyword>
<name>G2DYB6_9GAMM</name>
<dbReference type="InterPro" id="IPR005467">
    <property type="entry name" value="His_kinase_dom"/>
</dbReference>
<keyword evidence="3" id="KW-0597">Phosphoprotein</keyword>
<dbReference type="PRINTS" id="PR00344">
    <property type="entry name" value="BCTRLSENSOR"/>
</dbReference>
<feature type="transmembrane region" description="Helical" evidence="4">
    <location>
        <begin position="113"/>
        <end position="144"/>
    </location>
</feature>
<feature type="transmembrane region" description="Helical" evidence="4">
    <location>
        <begin position="156"/>
        <end position="175"/>
    </location>
</feature>
<dbReference type="EC" id="2.7.13.3" evidence="2"/>
<dbReference type="PROSITE" id="PS50109">
    <property type="entry name" value="HIS_KIN"/>
    <property type="match status" value="1"/>
</dbReference>
<dbReference type="InterPro" id="IPR004358">
    <property type="entry name" value="Sig_transdc_His_kin-like_C"/>
</dbReference>
<accession>G2DYB6</accession>
<dbReference type="Gene3D" id="1.10.287.130">
    <property type="match status" value="1"/>
</dbReference>
<keyword evidence="4" id="KW-0812">Transmembrane</keyword>
<dbReference type="RefSeq" id="WP_007039743.1">
    <property type="nucleotide sequence ID" value="NZ_AFWT01000005.1"/>
</dbReference>
<keyword evidence="4" id="KW-0472">Membrane</keyword>
<reference evidence="6 7" key="1">
    <citation type="submission" date="2011-06" db="EMBL/GenBank/DDBJ databases">
        <title>The draft genome of Thiorhodococcus drewsii AZ1.</title>
        <authorList>
            <consortium name="US DOE Joint Genome Institute (JGI-PGF)"/>
            <person name="Lucas S."/>
            <person name="Han J."/>
            <person name="Lapidus A."/>
            <person name="Cheng J.-F."/>
            <person name="Goodwin L."/>
            <person name="Pitluck S."/>
            <person name="Peters L."/>
            <person name="Land M.L."/>
            <person name="Hauser L."/>
            <person name="Vogl K."/>
            <person name="Liu Z."/>
            <person name="Imhoff J."/>
            <person name="Thiel V."/>
            <person name="Frigaard N.-U."/>
            <person name="Bryant D.A."/>
            <person name="Woyke T.J."/>
        </authorList>
    </citation>
    <scope>NUCLEOTIDE SEQUENCE [LARGE SCALE GENOMIC DNA]</scope>
    <source>
        <strain evidence="6 7">AZ1</strain>
    </source>
</reference>
<dbReference type="GO" id="GO:0000155">
    <property type="term" value="F:phosphorelay sensor kinase activity"/>
    <property type="evidence" value="ECO:0007669"/>
    <property type="project" value="InterPro"/>
</dbReference>
<keyword evidence="6" id="KW-0808">Transferase</keyword>
<dbReference type="InterPro" id="IPR003661">
    <property type="entry name" value="HisK_dim/P_dom"/>
</dbReference>
<comment type="caution">
    <text evidence="6">The sequence shown here is derived from an EMBL/GenBank/DDBJ whole genome shotgun (WGS) entry which is preliminary data.</text>
</comment>
<dbReference type="SMART" id="SM00388">
    <property type="entry name" value="HisKA"/>
    <property type="match status" value="1"/>
</dbReference>
<dbReference type="EMBL" id="AFWT01000005">
    <property type="protein sequence ID" value="EGV32908.1"/>
    <property type="molecule type" value="Genomic_DNA"/>
</dbReference>
<evidence type="ECO:0000256" key="4">
    <source>
        <dbReference type="SAM" id="Phobius"/>
    </source>
</evidence>
<dbReference type="Gene3D" id="3.30.450.20">
    <property type="entry name" value="PAS domain"/>
    <property type="match status" value="1"/>
</dbReference>
<dbReference type="Proteomes" id="UP000004200">
    <property type="component" value="Unassembled WGS sequence"/>
</dbReference>
<feature type="domain" description="Histidine kinase" evidence="5">
    <location>
        <begin position="346"/>
        <end position="557"/>
    </location>
</feature>